<proteinExistence type="predicted"/>
<dbReference type="OrthoDB" id="6054650at2759"/>
<protein>
    <recommendedName>
        <fullName evidence="1">Fibrinogen C-terminal domain-containing protein</fullName>
    </recommendedName>
</protein>
<dbReference type="Pfam" id="PF00147">
    <property type="entry name" value="Fibrinogen_C"/>
    <property type="match status" value="1"/>
</dbReference>
<evidence type="ECO:0000259" key="1">
    <source>
        <dbReference type="PROSITE" id="PS51406"/>
    </source>
</evidence>
<evidence type="ECO:0000313" key="2">
    <source>
        <dbReference type="EMBL" id="CAC5425672.1"/>
    </source>
</evidence>
<dbReference type="Gene3D" id="3.90.215.10">
    <property type="entry name" value="Gamma Fibrinogen, chain A, domain 1"/>
    <property type="match status" value="1"/>
</dbReference>
<dbReference type="Gene3D" id="4.10.530.10">
    <property type="entry name" value="Gamma-fibrinogen Carboxyl Terminal Fragment, domain 2"/>
    <property type="match status" value="1"/>
</dbReference>
<sequence length="705" mass="81635">MKYVVNQYIYVCLSLGNDYLQYITSSGQYRLYVELEAYDGSTAYAKYATFSIGDLQADYILNVSGYSGNADDSLRNQNGMKFSTLDRDNDKASWDCALASQGALWYSACYSSNLNGRYGIGNDTKASVRYSMEDISLRLYDYLCESVVGSENIVVYRRKFFDVHDDFLNCNGGNLVEYISSGSKAEGLDFPGSDLDIMLVHKITIENNDFKETNAKYKHMDRTFLYLDVRVAQPGFGMIHVDHTHSFLNNDMIKRSSFAYLMSECVVVTDFGTFLSGKLWKRMNANLNFRIMSIKINGPCLTNLKDSMDLALALPCDNWGNIAESFFTRSRSSYWPAEKLIEKIRQKGFLLVPIGSKSDSVEDNPLEWRISFSQAEKKFEGQPREALVAILKKFYDIGWFSVLECQSLKDFHCFYTAAKVAKSGYEFNIATMPLLKIFEFFPNVTQITGNKNFKFCFDKASNSNVPIMTRNMYLLRIICLSEDIVDHTFYESHQKTNKNAYTLRRKWLCPAIIATYKDSLSGWLRIALSFFFFEQYNEALIILDYGRLTCTVEKLFTFNGKECREFYSAKQQQTSMQKNTVLRDIRLRTMRKFIVRSEPYSTNETHPFIHLAKTVRKIHCPSVVFMHYLRFLCFYNLKDITQLRDSLRSLHWTVKNNFCIKRVSSMKNRACLYLSRAYRIIGKEEEASFWLSVAERVKDKSSRNK</sequence>
<dbReference type="InterPro" id="IPR046903">
    <property type="entry name" value="Mab-21-like_nuc_Trfase"/>
</dbReference>
<dbReference type="InterPro" id="IPR050373">
    <property type="entry name" value="Fibrinogen_C-term_domain"/>
</dbReference>
<dbReference type="InterPro" id="IPR036056">
    <property type="entry name" value="Fibrinogen-like_C"/>
</dbReference>
<dbReference type="EMBL" id="CACVKT020010264">
    <property type="protein sequence ID" value="CAC5425672.1"/>
    <property type="molecule type" value="Genomic_DNA"/>
</dbReference>
<feature type="domain" description="Fibrinogen C-terminal" evidence="1">
    <location>
        <begin position="15"/>
        <end position="118"/>
    </location>
</feature>
<reference evidence="2 3" key="1">
    <citation type="submission" date="2020-06" db="EMBL/GenBank/DDBJ databases">
        <authorList>
            <person name="Li R."/>
            <person name="Bekaert M."/>
        </authorList>
    </citation>
    <scope>NUCLEOTIDE SEQUENCE [LARGE SCALE GENOMIC DNA]</scope>
    <source>
        <strain evidence="3">wild</strain>
    </source>
</reference>
<dbReference type="Gene3D" id="1.10.1410.40">
    <property type="match status" value="1"/>
</dbReference>
<dbReference type="GO" id="GO:0005615">
    <property type="term" value="C:extracellular space"/>
    <property type="evidence" value="ECO:0007669"/>
    <property type="project" value="TreeGrafter"/>
</dbReference>
<dbReference type="InterPro" id="IPR014716">
    <property type="entry name" value="Fibrinogen_a/b/g_C_1"/>
</dbReference>
<dbReference type="Proteomes" id="UP000507470">
    <property type="component" value="Unassembled WGS sequence"/>
</dbReference>
<accession>A0A6J8F0Q4</accession>
<dbReference type="InterPro" id="IPR002181">
    <property type="entry name" value="Fibrinogen_a/b/g_C_dom"/>
</dbReference>
<dbReference type="Pfam" id="PF03281">
    <property type="entry name" value="Mab-21"/>
    <property type="match status" value="1"/>
</dbReference>
<dbReference type="Gene3D" id="3.30.460.90">
    <property type="match status" value="1"/>
</dbReference>
<dbReference type="PROSITE" id="PS51406">
    <property type="entry name" value="FIBRINOGEN_C_2"/>
    <property type="match status" value="1"/>
</dbReference>
<evidence type="ECO:0000313" key="3">
    <source>
        <dbReference type="Proteomes" id="UP000507470"/>
    </source>
</evidence>
<name>A0A6J8F0Q4_MYTCO</name>
<dbReference type="SUPFAM" id="SSF56496">
    <property type="entry name" value="Fibrinogen C-terminal domain-like"/>
    <property type="match status" value="1"/>
</dbReference>
<organism evidence="2 3">
    <name type="scientific">Mytilus coruscus</name>
    <name type="common">Sea mussel</name>
    <dbReference type="NCBI Taxonomy" id="42192"/>
    <lineage>
        <taxon>Eukaryota</taxon>
        <taxon>Metazoa</taxon>
        <taxon>Spiralia</taxon>
        <taxon>Lophotrochozoa</taxon>
        <taxon>Mollusca</taxon>
        <taxon>Bivalvia</taxon>
        <taxon>Autobranchia</taxon>
        <taxon>Pteriomorphia</taxon>
        <taxon>Mytilida</taxon>
        <taxon>Mytiloidea</taxon>
        <taxon>Mytilidae</taxon>
        <taxon>Mytilinae</taxon>
        <taxon>Mytilus</taxon>
    </lineage>
</organism>
<dbReference type="PANTHER" id="PTHR19143">
    <property type="entry name" value="FIBRINOGEN/TENASCIN/ANGIOPOEITIN"/>
    <property type="match status" value="1"/>
</dbReference>
<keyword evidence="3" id="KW-1185">Reference proteome</keyword>
<dbReference type="SMART" id="SM00186">
    <property type="entry name" value="FBG"/>
    <property type="match status" value="1"/>
</dbReference>
<dbReference type="AlphaFoldDB" id="A0A6J8F0Q4"/>
<gene>
    <name evidence="2" type="ORF">MCOR_57465</name>
</gene>